<evidence type="ECO:0000313" key="2">
    <source>
        <dbReference type="Proteomes" id="UP000229631"/>
    </source>
</evidence>
<organism evidence="1 2">
    <name type="scientific">Candidatus Shapirobacteria bacterium CG03_land_8_20_14_0_80_39_12</name>
    <dbReference type="NCBI Taxonomy" id="1974879"/>
    <lineage>
        <taxon>Bacteria</taxon>
        <taxon>Candidatus Shapironibacteriota</taxon>
    </lineage>
</organism>
<dbReference type="AlphaFoldDB" id="A0A2M7BFV2"/>
<proteinExistence type="predicted"/>
<accession>A0A2M7BFV2</accession>
<sequence length="63" mass="7642">MTDKKRVPTLAEFERGFKTPNFLNDPRTPDEMTQQWYRAIENKYYQLYGQEKIESLRPKKEGE</sequence>
<protein>
    <submittedName>
        <fullName evidence="1">Uncharacterized protein</fullName>
    </submittedName>
</protein>
<comment type="caution">
    <text evidence="1">The sequence shown here is derived from an EMBL/GenBank/DDBJ whole genome shotgun (WGS) entry which is preliminary data.</text>
</comment>
<evidence type="ECO:0000313" key="1">
    <source>
        <dbReference type="EMBL" id="PIV01950.1"/>
    </source>
</evidence>
<dbReference type="Proteomes" id="UP000229631">
    <property type="component" value="Unassembled WGS sequence"/>
</dbReference>
<gene>
    <name evidence="1" type="ORF">COS54_00135</name>
</gene>
<dbReference type="EMBL" id="PEVC01000004">
    <property type="protein sequence ID" value="PIV01950.1"/>
    <property type="molecule type" value="Genomic_DNA"/>
</dbReference>
<name>A0A2M7BFV2_9BACT</name>
<reference evidence="2" key="1">
    <citation type="submission" date="2017-09" db="EMBL/GenBank/DDBJ databases">
        <title>Depth-based differentiation of microbial function through sediment-hosted aquifers and enrichment of novel symbionts in the deep terrestrial subsurface.</title>
        <authorList>
            <person name="Probst A.J."/>
            <person name="Ladd B."/>
            <person name="Jarett J.K."/>
            <person name="Geller-Mcgrath D.E."/>
            <person name="Sieber C.M.K."/>
            <person name="Emerson J.B."/>
            <person name="Anantharaman K."/>
            <person name="Thomas B.C."/>
            <person name="Malmstrom R."/>
            <person name="Stieglmeier M."/>
            <person name="Klingl A."/>
            <person name="Woyke T."/>
            <person name="Ryan C.M."/>
            <person name="Banfield J.F."/>
        </authorList>
    </citation>
    <scope>NUCLEOTIDE SEQUENCE [LARGE SCALE GENOMIC DNA]</scope>
</reference>